<dbReference type="PROSITE" id="PS00134">
    <property type="entry name" value="TRYPSIN_HIS"/>
    <property type="match status" value="1"/>
</dbReference>
<comment type="subcellular location">
    <subcellularLocation>
        <location evidence="1">Secreted</location>
    </subcellularLocation>
</comment>
<protein>
    <recommendedName>
        <fullName evidence="5">Peptidase S1 domain-containing protein</fullName>
    </recommendedName>
</protein>
<dbReference type="GO" id="GO:0004252">
    <property type="term" value="F:serine-type endopeptidase activity"/>
    <property type="evidence" value="ECO:0007669"/>
    <property type="project" value="InterPro"/>
</dbReference>
<dbReference type="Pfam" id="PF00089">
    <property type="entry name" value="Trypsin"/>
    <property type="match status" value="1"/>
</dbReference>
<feature type="domain" description="Peptidase S1" evidence="5">
    <location>
        <begin position="608"/>
        <end position="860"/>
    </location>
</feature>
<dbReference type="EMBL" id="CAXKWB010012034">
    <property type="protein sequence ID" value="CAL4103096.1"/>
    <property type="molecule type" value="Genomic_DNA"/>
</dbReference>
<accession>A0AAV2QVY7</accession>
<dbReference type="InterPro" id="IPR001314">
    <property type="entry name" value="Peptidase_S1A"/>
</dbReference>
<keyword evidence="2" id="KW-0964">Secreted</keyword>
<dbReference type="Gene3D" id="2.40.10.10">
    <property type="entry name" value="Trypsin-like serine proteases"/>
    <property type="match status" value="2"/>
</dbReference>
<reference evidence="6 7" key="1">
    <citation type="submission" date="2024-05" db="EMBL/GenBank/DDBJ databases">
        <authorList>
            <person name="Wallberg A."/>
        </authorList>
    </citation>
    <scope>NUCLEOTIDE SEQUENCE [LARGE SCALE GENOMIC DNA]</scope>
</reference>
<evidence type="ECO:0000313" key="6">
    <source>
        <dbReference type="EMBL" id="CAL4103096.1"/>
    </source>
</evidence>
<feature type="compositionally biased region" description="Basic residues" evidence="4">
    <location>
        <begin position="158"/>
        <end position="170"/>
    </location>
</feature>
<feature type="compositionally biased region" description="Low complexity" evidence="4">
    <location>
        <begin position="249"/>
        <end position="265"/>
    </location>
</feature>
<gene>
    <name evidence="6" type="ORF">MNOR_LOCUS17472</name>
</gene>
<dbReference type="CDD" id="cd00190">
    <property type="entry name" value="Tryp_SPc"/>
    <property type="match status" value="1"/>
</dbReference>
<evidence type="ECO:0000256" key="1">
    <source>
        <dbReference type="ARBA" id="ARBA00004613"/>
    </source>
</evidence>
<feature type="region of interest" description="Disordered" evidence="4">
    <location>
        <begin position="156"/>
        <end position="210"/>
    </location>
</feature>
<name>A0AAV2QVY7_MEGNR</name>
<dbReference type="PROSITE" id="PS50240">
    <property type="entry name" value="TRYPSIN_DOM"/>
    <property type="match status" value="1"/>
</dbReference>
<feature type="compositionally biased region" description="Polar residues" evidence="4">
    <location>
        <begin position="172"/>
        <end position="183"/>
    </location>
</feature>
<dbReference type="PANTHER" id="PTHR24258:SF142">
    <property type="entry name" value="PEPTIDASE S1 DOMAIN-CONTAINING PROTEIN"/>
    <property type="match status" value="1"/>
</dbReference>
<dbReference type="InterPro" id="IPR018114">
    <property type="entry name" value="TRYPSIN_HIS"/>
</dbReference>
<sequence>VSPIVSALVKGCCYISAAPSHLQRDTSDLLLRGVTLQKTLTFTDTMRFKFCISLLLLLLQNKWVHSEEEVWSWDIDRQDNGRNIFLGHKDYSDSYHAAASDLSEVVIFPSDDEVDVMVFPDEEITAEDEGSREGRFLGIGKGIRCSLGIGPNCDNNRKVQKPNGHHHLNSRPKPQSSFFPSENTQDHHAHSPHRFGSPATSTHRPSSGILDSISSAFSSIIPSIGHQKPKPLEADRAYTTIKHHPYKIPQPSFSNPKPSFSSHKPTFAHPKPSFSAHKPTFTHPKPVYPPKPAHPSKHVFKPSYHEPKPSYNVVKPVYADPKVTVFRQPTYTVQPTYVQAQVQHAPIQIQQQPHTYIAAAPAQVQHAPIQIQQQPHTYIAAAPAQVQHAPIQIQQQPHTYIAAVPVVQAAPVFQPAPVTVTQTVTRVASVAPVISNRNDAFVSSGHEAQHFLQQSHGNEDLLSQATLYRETIEYREDCHCVTYDSCSLNDVIGRNLQVDPSNVIDARNSEKNNIESNATETDTTETRNATQEYEFSEVKENSTILESNNTRRKRSEDEIVESFDTQGRQLTGFTPDKFGCGDGYVCCRRPVYRPEPRYQCGQSNSRGLLGRVSNYEEGDTEFGEYPWQAAILKRENNAVNYVCGAVLIDDRHVLTAAHCVDGLLAANLKVRVGEWDVANKDEFYNHIELQVSQLYINQQYTKGTLENDLAMLRLSSNVDFTSNPHIGPVCLPDKFTGFRQNGCMVTGWGKDAFDTTGKFQHILKKVALPLVEHHQCQNALRSTRLGPSYSLHEGMMCAGGEESKDACKGDGGSPLACKSQDGSYQLAGIVSWGIGCGQRGIPGVYVNIRYYLDWINSIQDYN</sequence>
<evidence type="ECO:0000256" key="2">
    <source>
        <dbReference type="ARBA" id="ARBA00022525"/>
    </source>
</evidence>
<proteinExistence type="predicted"/>
<dbReference type="FunFam" id="2.40.10.10:FF:000038">
    <property type="entry name" value="Serine protease"/>
    <property type="match status" value="1"/>
</dbReference>
<keyword evidence="3" id="KW-1015">Disulfide bond</keyword>
<dbReference type="SUPFAM" id="SSF50494">
    <property type="entry name" value="Trypsin-like serine proteases"/>
    <property type="match status" value="1"/>
</dbReference>
<dbReference type="AlphaFoldDB" id="A0AAV2QVY7"/>
<dbReference type="InterPro" id="IPR001254">
    <property type="entry name" value="Trypsin_dom"/>
</dbReference>
<evidence type="ECO:0000256" key="4">
    <source>
        <dbReference type="SAM" id="MobiDB-lite"/>
    </source>
</evidence>
<comment type="caution">
    <text evidence="6">The sequence shown here is derived from an EMBL/GenBank/DDBJ whole genome shotgun (WGS) entry which is preliminary data.</text>
</comment>
<dbReference type="InterPro" id="IPR043504">
    <property type="entry name" value="Peptidase_S1_PA_chymotrypsin"/>
</dbReference>
<keyword evidence="7" id="KW-1185">Reference proteome</keyword>
<evidence type="ECO:0000313" key="7">
    <source>
        <dbReference type="Proteomes" id="UP001497623"/>
    </source>
</evidence>
<evidence type="ECO:0000259" key="5">
    <source>
        <dbReference type="PROSITE" id="PS50240"/>
    </source>
</evidence>
<dbReference type="GO" id="GO:0006508">
    <property type="term" value="P:proteolysis"/>
    <property type="evidence" value="ECO:0007669"/>
    <property type="project" value="InterPro"/>
</dbReference>
<dbReference type="PANTHER" id="PTHR24258">
    <property type="entry name" value="SERINE PROTEASE-RELATED"/>
    <property type="match status" value="1"/>
</dbReference>
<feature type="non-terminal residue" evidence="6">
    <location>
        <position position="1"/>
    </location>
</feature>
<dbReference type="PRINTS" id="PR00722">
    <property type="entry name" value="CHYMOTRYPSIN"/>
</dbReference>
<feature type="region of interest" description="Disordered" evidence="4">
    <location>
        <begin position="535"/>
        <end position="557"/>
    </location>
</feature>
<dbReference type="InterPro" id="IPR009003">
    <property type="entry name" value="Peptidase_S1_PA"/>
</dbReference>
<evidence type="ECO:0000256" key="3">
    <source>
        <dbReference type="ARBA" id="ARBA00023157"/>
    </source>
</evidence>
<organism evidence="6 7">
    <name type="scientific">Meganyctiphanes norvegica</name>
    <name type="common">Northern krill</name>
    <name type="synonym">Thysanopoda norvegica</name>
    <dbReference type="NCBI Taxonomy" id="48144"/>
    <lineage>
        <taxon>Eukaryota</taxon>
        <taxon>Metazoa</taxon>
        <taxon>Ecdysozoa</taxon>
        <taxon>Arthropoda</taxon>
        <taxon>Crustacea</taxon>
        <taxon>Multicrustacea</taxon>
        <taxon>Malacostraca</taxon>
        <taxon>Eumalacostraca</taxon>
        <taxon>Eucarida</taxon>
        <taxon>Euphausiacea</taxon>
        <taxon>Euphausiidae</taxon>
        <taxon>Meganyctiphanes</taxon>
    </lineage>
</organism>
<dbReference type="SMART" id="SM00020">
    <property type="entry name" value="Tryp_SPc"/>
    <property type="match status" value="1"/>
</dbReference>
<feature type="region of interest" description="Disordered" evidence="4">
    <location>
        <begin position="248"/>
        <end position="285"/>
    </location>
</feature>
<dbReference type="Proteomes" id="UP001497623">
    <property type="component" value="Unassembled WGS sequence"/>
</dbReference>
<dbReference type="GO" id="GO:0005576">
    <property type="term" value="C:extracellular region"/>
    <property type="evidence" value="ECO:0007669"/>
    <property type="project" value="UniProtKB-SubCell"/>
</dbReference>